<organism evidence="1 2">
    <name type="scientific">Solanum commersonii</name>
    <name type="common">Commerson's wild potato</name>
    <name type="synonym">Commerson's nightshade</name>
    <dbReference type="NCBI Taxonomy" id="4109"/>
    <lineage>
        <taxon>Eukaryota</taxon>
        <taxon>Viridiplantae</taxon>
        <taxon>Streptophyta</taxon>
        <taxon>Embryophyta</taxon>
        <taxon>Tracheophyta</taxon>
        <taxon>Spermatophyta</taxon>
        <taxon>Magnoliopsida</taxon>
        <taxon>eudicotyledons</taxon>
        <taxon>Gunneridae</taxon>
        <taxon>Pentapetalae</taxon>
        <taxon>asterids</taxon>
        <taxon>lamiids</taxon>
        <taxon>Solanales</taxon>
        <taxon>Solanaceae</taxon>
        <taxon>Solanoideae</taxon>
        <taxon>Solaneae</taxon>
        <taxon>Solanum</taxon>
    </lineage>
</organism>
<gene>
    <name evidence="1" type="ORF">H5410_004560</name>
</gene>
<name>A0A9J6B8C2_SOLCO</name>
<dbReference type="OrthoDB" id="7130006at2759"/>
<dbReference type="EMBL" id="JACXVP010000001">
    <property type="protein sequence ID" value="KAG5632843.1"/>
    <property type="molecule type" value="Genomic_DNA"/>
</dbReference>
<sequence>MFRKMQCFARSSSSRSEATHTYTMEIESQYCRAAILILLSLLLLALGVQGDTEAKFVPIGVKSVLNKMLAYCDPAPFYFPKGKGIEALPDALIALSTWLSEKE</sequence>
<accession>A0A9J6B8C2</accession>
<dbReference type="Proteomes" id="UP000824120">
    <property type="component" value="Chromosome 1"/>
</dbReference>
<keyword evidence="2" id="KW-1185">Reference proteome</keyword>
<protein>
    <submittedName>
        <fullName evidence="1">Uncharacterized protein</fullName>
    </submittedName>
</protein>
<proteinExistence type="predicted"/>
<comment type="caution">
    <text evidence="1">The sequence shown here is derived from an EMBL/GenBank/DDBJ whole genome shotgun (WGS) entry which is preliminary data.</text>
</comment>
<evidence type="ECO:0000313" key="2">
    <source>
        <dbReference type="Proteomes" id="UP000824120"/>
    </source>
</evidence>
<dbReference type="Gene3D" id="3.40.50.1820">
    <property type="entry name" value="alpha/beta hydrolase"/>
    <property type="match status" value="1"/>
</dbReference>
<reference evidence="1 2" key="1">
    <citation type="submission" date="2020-09" db="EMBL/GenBank/DDBJ databases">
        <title>De no assembly of potato wild relative species, Solanum commersonii.</title>
        <authorList>
            <person name="Cho K."/>
        </authorList>
    </citation>
    <scope>NUCLEOTIDE SEQUENCE [LARGE SCALE GENOMIC DNA]</scope>
    <source>
        <strain evidence="1">LZ3.2</strain>
        <tissue evidence="1">Leaf</tissue>
    </source>
</reference>
<evidence type="ECO:0000313" key="1">
    <source>
        <dbReference type="EMBL" id="KAG5632843.1"/>
    </source>
</evidence>
<dbReference type="InterPro" id="IPR029058">
    <property type="entry name" value="AB_hydrolase_fold"/>
</dbReference>
<dbReference type="AlphaFoldDB" id="A0A9J6B8C2"/>